<evidence type="ECO:0000256" key="5">
    <source>
        <dbReference type="ARBA" id="ARBA00023180"/>
    </source>
</evidence>
<dbReference type="GO" id="GO:0002009">
    <property type="term" value="P:morphogenesis of an epithelium"/>
    <property type="evidence" value="ECO:0007669"/>
    <property type="project" value="UniProtKB-ARBA"/>
</dbReference>
<evidence type="ECO:0000256" key="3">
    <source>
        <dbReference type="ARBA" id="ARBA00022692"/>
    </source>
</evidence>
<evidence type="ECO:0000256" key="4">
    <source>
        <dbReference type="ARBA" id="ARBA00022989"/>
    </source>
</evidence>
<evidence type="ECO:0000256" key="1">
    <source>
        <dbReference type="ARBA" id="ARBA00004236"/>
    </source>
</evidence>
<keyword evidence="5" id="KW-0325">Glycoprotein</keyword>
<feature type="domain" description="Cadherin Y-type LIR-motif" evidence="6">
    <location>
        <begin position="111"/>
        <end position="157"/>
    </location>
</feature>
<evidence type="ECO:0000313" key="7">
    <source>
        <dbReference type="EMBL" id="KAL0164254.1"/>
    </source>
</evidence>
<keyword evidence="4" id="KW-0472">Membrane</keyword>
<proteinExistence type="predicted"/>
<organism evidence="7 8">
    <name type="scientific">Cirrhinus mrigala</name>
    <name type="common">Mrigala</name>
    <dbReference type="NCBI Taxonomy" id="683832"/>
    <lineage>
        <taxon>Eukaryota</taxon>
        <taxon>Metazoa</taxon>
        <taxon>Chordata</taxon>
        <taxon>Craniata</taxon>
        <taxon>Vertebrata</taxon>
        <taxon>Euteleostomi</taxon>
        <taxon>Actinopterygii</taxon>
        <taxon>Neopterygii</taxon>
        <taxon>Teleostei</taxon>
        <taxon>Ostariophysi</taxon>
        <taxon>Cypriniformes</taxon>
        <taxon>Cyprinidae</taxon>
        <taxon>Labeoninae</taxon>
        <taxon>Labeonini</taxon>
        <taxon>Cirrhinus</taxon>
    </lineage>
</organism>
<reference evidence="7 8" key="1">
    <citation type="submission" date="2024-05" db="EMBL/GenBank/DDBJ databases">
        <title>Genome sequencing and assembly of Indian major carp, Cirrhinus mrigala (Hamilton, 1822).</title>
        <authorList>
            <person name="Mohindra V."/>
            <person name="Chowdhury L.M."/>
            <person name="Lal K."/>
            <person name="Jena J.K."/>
        </authorList>
    </citation>
    <scope>NUCLEOTIDE SEQUENCE [LARGE SCALE GENOMIC DNA]</scope>
    <source>
        <strain evidence="7">CM1030</strain>
        <tissue evidence="7">Blood</tissue>
    </source>
</reference>
<sequence>KDEALMMIPGGEVVDGSLKSGLMENKNVTSASGRYGQPLFPGGTGVYNTTTQEFGTEKYYSSGRYDNMYGNTTMQKFSNTSALDTWKTNGRYLDRKLAYFGEEEEGRYADDVLKTYGHEGMGSPAGSVGCCSIVGEQESMEFLNTLGPKFRPLADVCYTTNRTGN</sequence>
<dbReference type="EMBL" id="JAMKFB020000020">
    <property type="protein sequence ID" value="KAL0164254.1"/>
    <property type="molecule type" value="Genomic_DNA"/>
</dbReference>
<evidence type="ECO:0000256" key="2">
    <source>
        <dbReference type="ARBA" id="ARBA00022475"/>
    </source>
</evidence>
<comment type="subcellular location">
    <subcellularLocation>
        <location evidence="1">Cell membrane</location>
    </subcellularLocation>
</comment>
<accession>A0ABD0NQQ2</accession>
<dbReference type="PRINTS" id="PR01818">
    <property type="entry name" value="DESMOCADHERN"/>
</dbReference>
<keyword evidence="8" id="KW-1185">Reference proteome</keyword>
<dbReference type="InterPro" id="IPR000233">
    <property type="entry name" value="Cadherin_Y-type_LIR"/>
</dbReference>
<dbReference type="PRINTS" id="PR01819">
    <property type="entry name" value="DESMOGLEIN"/>
</dbReference>
<dbReference type="InterPro" id="IPR009122">
    <property type="entry name" value="Desmosomal_cadherin"/>
</dbReference>
<feature type="non-terminal residue" evidence="7">
    <location>
        <position position="1"/>
    </location>
</feature>
<name>A0ABD0NQQ2_CIRMR</name>
<protein>
    <recommendedName>
        <fullName evidence="6">Cadherin Y-type LIR-motif domain-containing protein</fullName>
    </recommendedName>
</protein>
<keyword evidence="2" id="KW-1003">Cell membrane</keyword>
<dbReference type="Pfam" id="PF01049">
    <property type="entry name" value="CADH_Y-type_LIR"/>
    <property type="match status" value="1"/>
</dbReference>
<gene>
    <name evidence="7" type="ORF">M9458_040007</name>
</gene>
<dbReference type="Gene3D" id="4.10.900.10">
    <property type="entry name" value="TCF3-CBD (Catenin binding domain)"/>
    <property type="match status" value="1"/>
</dbReference>
<dbReference type="AlphaFoldDB" id="A0ABD0NQQ2"/>
<dbReference type="GO" id="GO:0005886">
    <property type="term" value="C:plasma membrane"/>
    <property type="evidence" value="ECO:0007669"/>
    <property type="project" value="UniProtKB-SubCell"/>
</dbReference>
<keyword evidence="4" id="KW-1133">Transmembrane helix</keyword>
<evidence type="ECO:0000313" key="8">
    <source>
        <dbReference type="Proteomes" id="UP001529510"/>
    </source>
</evidence>
<dbReference type="InterPro" id="IPR027397">
    <property type="entry name" value="Catenin-bd_sf"/>
</dbReference>
<keyword evidence="3" id="KW-0812">Transmembrane</keyword>
<comment type="caution">
    <text evidence="7">The sequence shown here is derived from an EMBL/GenBank/DDBJ whole genome shotgun (WGS) entry which is preliminary data.</text>
</comment>
<dbReference type="Proteomes" id="UP001529510">
    <property type="component" value="Unassembled WGS sequence"/>
</dbReference>
<evidence type="ECO:0000259" key="6">
    <source>
        <dbReference type="Pfam" id="PF01049"/>
    </source>
</evidence>